<dbReference type="CTD" id="9808300"/>
<organism evidence="1 2">
    <name type="scientific">Caenorhabditis remanei</name>
    <name type="common">Caenorhabditis vulgaris</name>
    <dbReference type="NCBI Taxonomy" id="31234"/>
    <lineage>
        <taxon>Eukaryota</taxon>
        <taxon>Metazoa</taxon>
        <taxon>Ecdysozoa</taxon>
        <taxon>Nematoda</taxon>
        <taxon>Chromadorea</taxon>
        <taxon>Rhabditida</taxon>
        <taxon>Rhabditina</taxon>
        <taxon>Rhabditomorpha</taxon>
        <taxon>Rhabditoidea</taxon>
        <taxon>Rhabditidae</taxon>
        <taxon>Peloderinae</taxon>
        <taxon>Caenorhabditis</taxon>
    </lineage>
</organism>
<sequence>MNLPSWYKQIHGLEKEFVCPTHPKICGTMVQGTFAENKLDFWKTKQYLQKYHLFWSMIMQLHNQRNQTIKENYGQAKNLVRERNTPLDSLLSSQKLMLDLHGFTVKGALCQRYQISYGEHGHTDHRTWRWGLRRSRLKL</sequence>
<comment type="caution">
    <text evidence="1">The sequence shown here is derived from an EMBL/GenBank/DDBJ whole genome shotgun (WGS) entry which is preliminary data.</text>
</comment>
<evidence type="ECO:0000313" key="1">
    <source>
        <dbReference type="EMBL" id="KAF1745963.1"/>
    </source>
</evidence>
<dbReference type="GeneID" id="9808300"/>
<dbReference type="Proteomes" id="UP000483820">
    <property type="component" value="Chromosome X"/>
</dbReference>
<proteinExistence type="predicted"/>
<evidence type="ECO:0000313" key="2">
    <source>
        <dbReference type="Proteomes" id="UP000483820"/>
    </source>
</evidence>
<reference evidence="1 2" key="1">
    <citation type="submission" date="2019-12" db="EMBL/GenBank/DDBJ databases">
        <title>Chromosome-level assembly of the Caenorhabditis remanei genome.</title>
        <authorList>
            <person name="Teterina A.A."/>
            <person name="Willis J.H."/>
            <person name="Phillips P.C."/>
        </authorList>
    </citation>
    <scope>NUCLEOTIDE SEQUENCE [LARGE SCALE GENOMIC DNA]</scope>
    <source>
        <strain evidence="1 2">PX506</strain>
        <tissue evidence="1">Whole organism</tissue>
    </source>
</reference>
<accession>A0A6A5FTT6</accession>
<dbReference type="KEGG" id="crq:GCK72_022411"/>
<gene>
    <name evidence="1" type="ORF">GCK72_022411</name>
</gene>
<dbReference type="EMBL" id="WUAV01000006">
    <property type="protein sequence ID" value="KAF1745963.1"/>
    <property type="molecule type" value="Genomic_DNA"/>
</dbReference>
<protein>
    <submittedName>
        <fullName evidence="1">Uncharacterized protein</fullName>
    </submittedName>
</protein>
<dbReference type="AlphaFoldDB" id="A0A6A5FTT6"/>
<dbReference type="RefSeq" id="XP_003096107.2">
    <property type="nucleotide sequence ID" value="XM_003096059.2"/>
</dbReference>
<name>A0A6A5FTT6_CAERE</name>